<keyword evidence="4" id="KW-0804">Transcription</keyword>
<evidence type="ECO:0000256" key="1">
    <source>
        <dbReference type="ARBA" id="ARBA00004123"/>
    </source>
</evidence>
<dbReference type="Pfam" id="PF03106">
    <property type="entry name" value="WRKY"/>
    <property type="match status" value="1"/>
</dbReference>
<evidence type="ECO:0000313" key="8">
    <source>
        <dbReference type="EMBL" id="QCV57338.1"/>
    </source>
</evidence>
<dbReference type="InterPro" id="IPR044810">
    <property type="entry name" value="WRKY_plant"/>
</dbReference>
<dbReference type="Gene3D" id="2.20.25.80">
    <property type="entry name" value="WRKY domain"/>
    <property type="match status" value="1"/>
</dbReference>
<dbReference type="GO" id="GO:0005634">
    <property type="term" value="C:nucleus"/>
    <property type="evidence" value="ECO:0007669"/>
    <property type="project" value="UniProtKB-SubCell"/>
</dbReference>
<organism evidence="8">
    <name type="scientific">Fagopyrum tataricum</name>
    <name type="common">Tartarian buckwheat</name>
    <name type="synonym">Polygonum tataricum</name>
    <dbReference type="NCBI Taxonomy" id="62330"/>
    <lineage>
        <taxon>Eukaryota</taxon>
        <taxon>Viridiplantae</taxon>
        <taxon>Streptophyta</taxon>
        <taxon>Embryophyta</taxon>
        <taxon>Tracheophyta</taxon>
        <taxon>Spermatophyta</taxon>
        <taxon>Magnoliopsida</taxon>
        <taxon>eudicotyledons</taxon>
        <taxon>Gunneridae</taxon>
        <taxon>Pentapetalae</taxon>
        <taxon>Caryophyllales</taxon>
        <taxon>Polygonaceae</taxon>
        <taxon>Polygonoideae</taxon>
        <taxon>Fagopyreae</taxon>
        <taxon>Fagopyrum</taxon>
    </lineage>
</organism>
<comment type="subcellular location">
    <subcellularLocation>
        <location evidence="1">Nucleus</location>
    </subcellularLocation>
</comment>
<keyword evidence="3" id="KW-0238">DNA-binding</keyword>
<dbReference type="SUPFAM" id="SSF118290">
    <property type="entry name" value="WRKY DNA-binding domain"/>
    <property type="match status" value="1"/>
</dbReference>
<name>A0A4P9Q2B9_FAGTA</name>
<feature type="domain" description="WRKY" evidence="7">
    <location>
        <begin position="119"/>
        <end position="148"/>
    </location>
</feature>
<reference evidence="8" key="1">
    <citation type="submission" date="2018-11" db="EMBL/GenBank/DDBJ databases">
        <authorList>
            <person name="Xia H."/>
        </authorList>
    </citation>
    <scope>NUCLEOTIDE SEQUENCE</scope>
    <source>
        <strain evidence="8">FtPinG0002374400.01</strain>
    </source>
</reference>
<dbReference type="AlphaFoldDB" id="A0A4P9Q2B9"/>
<feature type="region of interest" description="Disordered" evidence="6">
    <location>
        <begin position="44"/>
        <end position="66"/>
    </location>
</feature>
<dbReference type="InterPro" id="IPR003657">
    <property type="entry name" value="WRKY_dom"/>
</dbReference>
<keyword evidence="2" id="KW-0805">Transcription regulation</keyword>
<evidence type="ECO:0000256" key="2">
    <source>
        <dbReference type="ARBA" id="ARBA00023015"/>
    </source>
</evidence>
<dbReference type="InterPro" id="IPR036576">
    <property type="entry name" value="WRKY_dom_sf"/>
</dbReference>
<evidence type="ECO:0000259" key="7">
    <source>
        <dbReference type="PROSITE" id="PS50811"/>
    </source>
</evidence>
<dbReference type="GO" id="GO:0003700">
    <property type="term" value="F:DNA-binding transcription factor activity"/>
    <property type="evidence" value="ECO:0007669"/>
    <property type="project" value="InterPro"/>
</dbReference>
<dbReference type="PANTHER" id="PTHR32096">
    <property type="entry name" value="WRKY TRANSCRIPTION FACTOR 30-RELATED-RELATED"/>
    <property type="match status" value="1"/>
</dbReference>
<feature type="compositionally biased region" description="Polar residues" evidence="6">
    <location>
        <begin position="51"/>
        <end position="62"/>
    </location>
</feature>
<dbReference type="PANTHER" id="PTHR32096:SF61">
    <property type="entry name" value="WRKY TRANSCRIPTION FACTOR 22"/>
    <property type="match status" value="1"/>
</dbReference>
<evidence type="ECO:0000256" key="4">
    <source>
        <dbReference type="ARBA" id="ARBA00023163"/>
    </source>
</evidence>
<proteinExistence type="evidence at transcript level"/>
<dbReference type="PROSITE" id="PS50811">
    <property type="entry name" value="WRKY"/>
    <property type="match status" value="1"/>
</dbReference>
<evidence type="ECO:0000256" key="5">
    <source>
        <dbReference type="ARBA" id="ARBA00023242"/>
    </source>
</evidence>
<keyword evidence="5" id="KW-0539">Nucleus</keyword>
<evidence type="ECO:0000256" key="6">
    <source>
        <dbReference type="SAM" id="MobiDB-lite"/>
    </source>
</evidence>
<dbReference type="EMBL" id="MK161331">
    <property type="protein sequence ID" value="QCV57338.1"/>
    <property type="molecule type" value="mRNA"/>
</dbReference>
<evidence type="ECO:0000256" key="3">
    <source>
        <dbReference type="ARBA" id="ARBA00023125"/>
    </source>
</evidence>
<accession>A0A4P9Q2B9</accession>
<sequence length="148" mass="16781">MQLPPPSPELGFDGLGFEFDEPGFVGGDINELEEMYKPFVVQVEEPKHESPMSSQTETTSPCSSSFVVFDHDDDLERLNEEMKVPVDLDGENQIQAKLSSKKRKSKHKRVRVVHRGVGEDGAVVMDKWNWRKYGQKAIKGSPYPRCDL</sequence>
<protein>
    <submittedName>
        <fullName evidence="8">WRKY transcription factor</fullName>
    </submittedName>
</protein>
<dbReference type="GO" id="GO:0000976">
    <property type="term" value="F:transcription cis-regulatory region binding"/>
    <property type="evidence" value="ECO:0007669"/>
    <property type="project" value="TreeGrafter"/>
</dbReference>